<evidence type="ECO:0000313" key="3">
    <source>
        <dbReference type="Proteomes" id="UP000002294"/>
    </source>
</evidence>
<keyword evidence="3" id="KW-1185">Reference proteome</keyword>
<gene>
    <name evidence="2" type="ordered locus">Apre_1415</name>
</gene>
<keyword evidence="1" id="KW-0472">Membrane</keyword>
<protein>
    <submittedName>
        <fullName evidence="2">Uncharacterized protein</fullName>
    </submittedName>
</protein>
<dbReference type="AlphaFoldDB" id="C7RE25"/>
<proteinExistence type="predicted"/>
<dbReference type="STRING" id="525919.Apre_1415"/>
<keyword evidence="1" id="KW-0812">Transmembrane</keyword>
<dbReference type="RefSeq" id="WP_015778336.1">
    <property type="nucleotide sequence ID" value="NC_013171.1"/>
</dbReference>
<feature type="transmembrane region" description="Helical" evidence="1">
    <location>
        <begin position="7"/>
        <end position="25"/>
    </location>
</feature>
<feature type="transmembrane region" description="Helical" evidence="1">
    <location>
        <begin position="60"/>
        <end position="79"/>
    </location>
</feature>
<reference evidence="2 3" key="1">
    <citation type="journal article" date="2009" name="Stand. Genomic Sci.">
        <title>Complete genome sequence of Anaerococcus prevotii type strain (PC1).</title>
        <authorList>
            <person name="Labutti K."/>
            <person name="Pukall R."/>
            <person name="Steenblock K."/>
            <person name="Glavina Del Rio T."/>
            <person name="Tice H."/>
            <person name="Copeland A."/>
            <person name="Cheng J.F."/>
            <person name="Lucas S."/>
            <person name="Chen F."/>
            <person name="Nolan M."/>
            <person name="Bruce D."/>
            <person name="Goodwin L."/>
            <person name="Pitluck S."/>
            <person name="Ivanova N."/>
            <person name="Mavromatis K."/>
            <person name="Ovchinnikova G."/>
            <person name="Pati A."/>
            <person name="Chen A."/>
            <person name="Palaniappan K."/>
            <person name="Land M."/>
            <person name="Hauser L."/>
            <person name="Chang Y.J."/>
            <person name="Jeffries C.D."/>
            <person name="Chain P."/>
            <person name="Saunders E."/>
            <person name="Brettin T."/>
            <person name="Detter J.C."/>
            <person name="Han C."/>
            <person name="Goker M."/>
            <person name="Bristow J."/>
            <person name="Eisen J.A."/>
            <person name="Markowitz V."/>
            <person name="Hugenholtz P."/>
            <person name="Kyrpides N.C."/>
            <person name="Klenk H.P."/>
            <person name="Lapidus A."/>
        </authorList>
    </citation>
    <scope>NUCLEOTIDE SEQUENCE [LARGE SCALE GENOMIC DNA]</scope>
    <source>
        <strain evidence="3">ATCC 9321 / DSM 20548 / JCM 6508 / NCTC 11806 / PC1</strain>
    </source>
</reference>
<dbReference type="HOGENOM" id="CLU_1955033_0_0_9"/>
<feature type="transmembrane region" description="Helical" evidence="1">
    <location>
        <begin position="31"/>
        <end position="48"/>
    </location>
</feature>
<dbReference type="EMBL" id="CP001708">
    <property type="protein sequence ID" value="ACV29438.1"/>
    <property type="molecule type" value="Genomic_DNA"/>
</dbReference>
<evidence type="ECO:0000313" key="2">
    <source>
        <dbReference type="EMBL" id="ACV29438.1"/>
    </source>
</evidence>
<dbReference type="Proteomes" id="UP000002294">
    <property type="component" value="Chromosome"/>
</dbReference>
<dbReference type="PROSITE" id="PS51257">
    <property type="entry name" value="PROKAR_LIPOPROTEIN"/>
    <property type="match status" value="1"/>
</dbReference>
<dbReference type="KEGG" id="apr:Apre_1415"/>
<organism evidence="2 3">
    <name type="scientific">Anaerococcus prevotii (strain ATCC 9321 / DSM 20548 / JCM 6508 / NCTC 11806 / PC1)</name>
    <name type="common">Peptostreptococcus prevotii</name>
    <name type="synonym">Peptococcus prevotii</name>
    <dbReference type="NCBI Taxonomy" id="525919"/>
    <lineage>
        <taxon>Bacteria</taxon>
        <taxon>Bacillati</taxon>
        <taxon>Bacillota</taxon>
        <taxon>Tissierellia</taxon>
        <taxon>Tissierellales</taxon>
        <taxon>Peptoniphilaceae</taxon>
        <taxon>Anaerococcus</taxon>
    </lineage>
</organism>
<feature type="transmembrane region" description="Helical" evidence="1">
    <location>
        <begin position="99"/>
        <end position="116"/>
    </location>
</feature>
<name>C7RE25_ANAPD</name>
<keyword evidence="1" id="KW-1133">Transmembrane helix</keyword>
<evidence type="ECO:0000256" key="1">
    <source>
        <dbReference type="SAM" id="Phobius"/>
    </source>
</evidence>
<sequence length="128" mass="14664">MKEKTLNEIKAISLFAFLIGCGYYLREGMEIYYLIVTILFVYLDSIFINKEGLFVSKHIFYLLLAIYNVISLAFMIQYIRGDKLDDIFLALLKPFLGANEVYFVGLILIFTTGLIIKQNIIGANNGKE</sequence>
<accession>C7RE25</accession>